<dbReference type="STRING" id="157733.AB986_03330"/>
<accession>A0A0J6CQ15</accession>
<dbReference type="Gene3D" id="3.20.20.30">
    <property type="entry name" value="Luciferase-like domain"/>
    <property type="match status" value="1"/>
</dbReference>
<comment type="caution">
    <text evidence="3">The sequence shown here is derived from an EMBL/GenBank/DDBJ whole genome shotgun (WGS) entry which is preliminary data.</text>
</comment>
<dbReference type="InterPro" id="IPR019949">
    <property type="entry name" value="CmoO-like"/>
</dbReference>
<dbReference type="Pfam" id="PF00296">
    <property type="entry name" value="Bac_luciferase"/>
    <property type="match status" value="1"/>
</dbReference>
<organism evidence="3 4">
    <name type="scientific">Guptibacillus hwajinpoensis</name>
    <dbReference type="NCBI Taxonomy" id="208199"/>
    <lineage>
        <taxon>Bacteria</taxon>
        <taxon>Bacillati</taxon>
        <taxon>Bacillota</taxon>
        <taxon>Bacilli</taxon>
        <taxon>Bacillales</taxon>
        <taxon>Guptibacillaceae</taxon>
        <taxon>Guptibacillus</taxon>
    </lineage>
</organism>
<name>A0A0J6CQ15_9BACL</name>
<proteinExistence type="predicted"/>
<gene>
    <name evidence="3" type="ORF">AB986_03330</name>
</gene>
<evidence type="ECO:0000313" key="3">
    <source>
        <dbReference type="EMBL" id="KMM38351.1"/>
    </source>
</evidence>
<dbReference type="PANTHER" id="PTHR30137">
    <property type="entry name" value="LUCIFERASE-LIKE MONOOXYGENASE"/>
    <property type="match status" value="1"/>
</dbReference>
<feature type="domain" description="Luciferase-like" evidence="2">
    <location>
        <begin position="16"/>
        <end position="241"/>
    </location>
</feature>
<protein>
    <submittedName>
        <fullName evidence="3">Luciferase</fullName>
    </submittedName>
</protein>
<dbReference type="PATRIC" id="fig|157733.3.peg.2881"/>
<dbReference type="InterPro" id="IPR050766">
    <property type="entry name" value="Bact_Lucif_Oxidored"/>
</dbReference>
<dbReference type="OrthoDB" id="9780518at2"/>
<sequence length="320" mass="35675">MKLSILDQSPLFIGETVTDALHASKDLAILADELGYTRYWITEHHDLDHVACPAPEVLLSYLGAHTKRIRIGAGAILLPHYKPYKVAEIFNTLATLFPGRIDLGIGRAPGGSAEATTALSGRFLEEVRRMPEKVEELLRFMRNGFPSDHMYHTLAAAPVPTQRPETWLLGTGKKSAQLAATNGMSYAFGYFMSDKDGGELFHTYKSEFKGENPYTLLAVSVICSDTREHAEALAHWVHVLHDFQIRGDTKLPTLEESKKIKVEHKSSSKLIAGTVEDVQLQLEKLKTTFNPDELMITTMLPSKVERLRSYQLIGEALLSE</sequence>
<evidence type="ECO:0000256" key="1">
    <source>
        <dbReference type="ARBA" id="ARBA00007789"/>
    </source>
</evidence>
<evidence type="ECO:0000259" key="2">
    <source>
        <dbReference type="Pfam" id="PF00296"/>
    </source>
</evidence>
<dbReference type="NCBIfam" id="TIGR03558">
    <property type="entry name" value="oxido_grp_1"/>
    <property type="match status" value="1"/>
</dbReference>
<keyword evidence="4" id="KW-1185">Reference proteome</keyword>
<dbReference type="InterPro" id="IPR036661">
    <property type="entry name" value="Luciferase-like_sf"/>
</dbReference>
<dbReference type="EMBL" id="LELK01000001">
    <property type="protein sequence ID" value="KMM38351.1"/>
    <property type="molecule type" value="Genomic_DNA"/>
</dbReference>
<dbReference type="InterPro" id="IPR011251">
    <property type="entry name" value="Luciferase-like_dom"/>
</dbReference>
<dbReference type="SUPFAM" id="SSF51679">
    <property type="entry name" value="Bacterial luciferase-like"/>
    <property type="match status" value="1"/>
</dbReference>
<reference evidence="3" key="1">
    <citation type="submission" date="2015-06" db="EMBL/GenBank/DDBJ databases">
        <authorList>
            <person name="Liu B."/>
            <person name="Wang J."/>
            <person name="Zhu Y."/>
            <person name="Liu G."/>
            <person name="Chen Q."/>
            <person name="Zheng C."/>
            <person name="Che J."/>
            <person name="Ge C."/>
            <person name="Shi H."/>
            <person name="Pan Z."/>
            <person name="Liu X."/>
        </authorList>
    </citation>
    <scope>NUCLEOTIDE SEQUENCE [LARGE SCALE GENOMIC DNA]</scope>
    <source>
        <strain evidence="3">DSM 16346</strain>
    </source>
</reference>
<dbReference type="PANTHER" id="PTHR30137:SF20">
    <property type="entry name" value="N-ACETYL-S-ALKYLCYSTEINE MONOOXYGENASE"/>
    <property type="match status" value="1"/>
</dbReference>
<evidence type="ECO:0000313" key="4">
    <source>
        <dbReference type="Proteomes" id="UP000035996"/>
    </source>
</evidence>
<dbReference type="GO" id="GO:0016705">
    <property type="term" value="F:oxidoreductase activity, acting on paired donors, with incorporation or reduction of molecular oxygen"/>
    <property type="evidence" value="ECO:0007669"/>
    <property type="project" value="InterPro"/>
</dbReference>
<dbReference type="AlphaFoldDB" id="A0A0J6CQ15"/>
<dbReference type="GO" id="GO:0005829">
    <property type="term" value="C:cytosol"/>
    <property type="evidence" value="ECO:0007669"/>
    <property type="project" value="TreeGrafter"/>
</dbReference>
<comment type="similarity">
    <text evidence="1">To bacterial alkanal monooxygenase alpha and beta chains.</text>
</comment>
<dbReference type="Proteomes" id="UP000035996">
    <property type="component" value="Unassembled WGS sequence"/>
</dbReference>
<dbReference type="RefSeq" id="WP_048309462.1">
    <property type="nucleotide sequence ID" value="NZ_CP119526.1"/>
</dbReference>